<feature type="domain" description="ANTAR" evidence="1">
    <location>
        <begin position="164"/>
        <end position="225"/>
    </location>
</feature>
<gene>
    <name evidence="2" type="ORF">H7I41_21065</name>
</gene>
<comment type="caution">
    <text evidence="2">The sequence shown here is derived from an EMBL/GenBank/DDBJ whole genome shotgun (WGS) entry which is preliminary data.</text>
</comment>
<dbReference type="GO" id="GO:0003723">
    <property type="term" value="F:RNA binding"/>
    <property type="evidence" value="ECO:0007669"/>
    <property type="project" value="InterPro"/>
</dbReference>
<dbReference type="RefSeq" id="WP_264014587.1">
    <property type="nucleotide sequence ID" value="NZ_JACKSJ010000184.1"/>
</dbReference>
<dbReference type="PROSITE" id="PS50921">
    <property type="entry name" value="ANTAR"/>
    <property type="match status" value="1"/>
</dbReference>
<name>A0A9X3BPS4_9MYCO</name>
<dbReference type="InterPro" id="IPR036388">
    <property type="entry name" value="WH-like_DNA-bd_sf"/>
</dbReference>
<reference evidence="2" key="1">
    <citation type="submission" date="2020-07" db="EMBL/GenBank/DDBJ databases">
        <authorList>
            <person name="Pettersson B.M.F."/>
            <person name="Behra P.R.K."/>
            <person name="Ramesh M."/>
            <person name="Das S."/>
            <person name="Dasgupta S."/>
            <person name="Kirsebom L.A."/>
        </authorList>
    </citation>
    <scope>NUCLEOTIDE SEQUENCE</scope>
    <source>
        <strain evidence="2">DSM 44615</strain>
    </source>
</reference>
<accession>A0A9X3BPS4</accession>
<organism evidence="2 3">
    <name type="scientific">[Mycobacterium] manitobense</name>
    <dbReference type="NCBI Taxonomy" id="190147"/>
    <lineage>
        <taxon>Bacteria</taxon>
        <taxon>Bacillati</taxon>
        <taxon>Actinomycetota</taxon>
        <taxon>Actinomycetes</taxon>
        <taxon>Mycobacteriales</taxon>
        <taxon>Mycobacteriaceae</taxon>
        <taxon>Mycolicibacterium</taxon>
    </lineage>
</organism>
<evidence type="ECO:0000313" key="3">
    <source>
        <dbReference type="Proteomes" id="UP001140293"/>
    </source>
</evidence>
<protein>
    <submittedName>
        <fullName evidence="2">ANTAR domain-containing protein</fullName>
    </submittedName>
</protein>
<reference evidence="2" key="2">
    <citation type="journal article" date="2022" name="BMC Genomics">
        <title>Comparative genome analysis of mycobacteria focusing on tRNA and non-coding RNA.</title>
        <authorList>
            <person name="Behra P.R.K."/>
            <person name="Pettersson B.M.F."/>
            <person name="Ramesh M."/>
            <person name="Das S."/>
            <person name="Dasgupta S."/>
            <person name="Kirsebom L.A."/>
        </authorList>
    </citation>
    <scope>NUCLEOTIDE SEQUENCE</scope>
    <source>
        <strain evidence="2">DSM 44615</strain>
    </source>
</reference>
<dbReference type="Gene3D" id="1.10.10.10">
    <property type="entry name" value="Winged helix-like DNA-binding domain superfamily/Winged helix DNA-binding domain"/>
    <property type="match status" value="1"/>
</dbReference>
<dbReference type="SMART" id="SM01012">
    <property type="entry name" value="ANTAR"/>
    <property type="match status" value="1"/>
</dbReference>
<dbReference type="Pfam" id="PF03861">
    <property type="entry name" value="ANTAR"/>
    <property type="match status" value="1"/>
</dbReference>
<dbReference type="EMBL" id="JACKSJ010000184">
    <property type="protein sequence ID" value="MCV7172410.1"/>
    <property type="molecule type" value="Genomic_DNA"/>
</dbReference>
<evidence type="ECO:0000313" key="2">
    <source>
        <dbReference type="EMBL" id="MCV7172410.1"/>
    </source>
</evidence>
<dbReference type="InterPro" id="IPR005561">
    <property type="entry name" value="ANTAR"/>
</dbReference>
<sequence length="264" mass="27535">MTPALRALRDQPQLATLLQRVLERIRDDLPGVLGVAIAVHDSTMDAGAPVVLSQLGAEGELVAAQTGGLGGPVADSLTHQLPIVSLRLWSDDRWPELTLAAMTDRLPDHARTWEQVGGAAAVPGVWGDGAVVLSCTLDGPATAGTVATLISYEHLVSAALVTVAADSGTNMADVLAVLQSRSAIEQAKGAVMGRLRCDADGAWGMLRDASQRANVKLRALAVALVEHIGGAAAEQQISAAPIEVNDRARYAAKELWEGLAVREP</sequence>
<dbReference type="Proteomes" id="UP001140293">
    <property type="component" value="Unassembled WGS sequence"/>
</dbReference>
<keyword evidence="3" id="KW-1185">Reference proteome</keyword>
<evidence type="ECO:0000259" key="1">
    <source>
        <dbReference type="PROSITE" id="PS50921"/>
    </source>
</evidence>
<dbReference type="AlphaFoldDB" id="A0A9X3BPS4"/>
<proteinExistence type="predicted"/>